<dbReference type="WBParaSite" id="HDID_0000757701-mRNA-1">
    <property type="protein sequence ID" value="HDID_0000757701-mRNA-1"/>
    <property type="gene ID" value="HDID_0000757701"/>
</dbReference>
<dbReference type="Pfam" id="PF25304">
    <property type="entry name" value="WHD_eIF2D"/>
    <property type="match status" value="1"/>
</dbReference>
<evidence type="ECO:0000313" key="2">
    <source>
        <dbReference type="EMBL" id="VDL59893.1"/>
    </source>
</evidence>
<dbReference type="STRING" id="6216.A0A0R3SR21"/>
<feature type="domain" description="SUI1" evidence="1">
    <location>
        <begin position="485"/>
        <end position="548"/>
    </location>
</feature>
<evidence type="ECO:0000313" key="6">
    <source>
        <dbReference type="WBParaSite" id="HDID_0000757701-mRNA-1"/>
    </source>
</evidence>
<dbReference type="InterPro" id="IPR039759">
    <property type="entry name" value="eIF2D_SUI1"/>
</dbReference>
<dbReference type="InterPro" id="IPR057429">
    <property type="entry name" value="WH_eIF2D"/>
</dbReference>
<dbReference type="PROSITE" id="PS50296">
    <property type="entry name" value="SUI1"/>
    <property type="match status" value="1"/>
</dbReference>
<evidence type="ECO:0000313" key="5">
    <source>
        <dbReference type="Proteomes" id="UP000321570"/>
    </source>
</evidence>
<dbReference type="InterPro" id="IPR001950">
    <property type="entry name" value="SUI1"/>
</dbReference>
<sequence>MLFFKPFKIRKNATLRDTNTKKLIDRVIKGLAISAEDADVIFRSKVATEIKIHTNDRRDIMLYLFDEVPYVFIYEDQLYPTVFLLSSVSSSNIPVKYVCSTLIERIYSGSDVVPWCAISPESVASDSKSPRVFSLAIYCDSESGVQVSKPLVVCVSNSNSKDGSVLHFAKDKLCELCPPHLLQSFKFNEKFSPNSTNPEQFLENTEQNEEGALEDGKNELIDDNLLMYCFLHALCKLSRSDLPLLVNVFYAKHMKSECPKGQNLDIKKTSFKKVNIFLEKMADEGFITLETVPTNIIRIASFRKKHPKLMELLADFPDLEKLMLDDEAQDNSAVKNQQPVSVNIGDFYFGPPTFEEQRIITSRIAPFLASAGYRVDEGIAQSELCRIAGSYIDANNLRSSEDRNLINVDNMLMHVSNANLFKEASGSTLADPKYQITFSDLIRSLTRGLKVVYKVTYPPESGLSPLYISSSTLPKIKMYEAMQNGKHVTRIGGLCNYGIDMKAFSKYIQTKLACSANLIEDPRSGNAIVVQAQGNHCVALSKLLTGTFNLPKQWIDGYQEPVKKGKKKKL</sequence>
<dbReference type="PANTHER" id="PTHR12217">
    <property type="entry name" value="EUKARYOTIC TRANSLATION INITIATION FACTOR 2D"/>
    <property type="match status" value="1"/>
</dbReference>
<dbReference type="Pfam" id="PF01253">
    <property type="entry name" value="SUI1"/>
    <property type="match status" value="1"/>
</dbReference>
<dbReference type="OrthoDB" id="199771at2759"/>
<dbReference type="Proteomes" id="UP000321570">
    <property type="component" value="Unassembled WGS sequence"/>
</dbReference>
<dbReference type="GO" id="GO:0003743">
    <property type="term" value="F:translation initiation factor activity"/>
    <property type="evidence" value="ECO:0007669"/>
    <property type="project" value="InterPro"/>
</dbReference>
<reference evidence="6" key="1">
    <citation type="submission" date="2016-04" db="UniProtKB">
        <authorList>
            <consortium name="WormBaseParasite"/>
        </authorList>
    </citation>
    <scope>IDENTIFICATION</scope>
</reference>
<accession>A0A0R3SR21</accession>
<keyword evidence="5" id="KW-1185">Reference proteome</keyword>
<evidence type="ECO:0000313" key="3">
    <source>
        <dbReference type="EMBL" id="VUZ56519.1"/>
    </source>
</evidence>
<protein>
    <submittedName>
        <fullName evidence="6">SUI1 domain-containing protein</fullName>
    </submittedName>
</protein>
<reference evidence="2 4" key="2">
    <citation type="submission" date="2018-11" db="EMBL/GenBank/DDBJ databases">
        <authorList>
            <consortium name="Pathogen Informatics"/>
        </authorList>
    </citation>
    <scope>NUCLEOTIDE SEQUENCE [LARGE SCALE GENOMIC DNA]</scope>
</reference>
<gene>
    <name evidence="2" type="ORF">HDID_LOCUS7575</name>
    <name evidence="3" type="ORF">WMSIL1_LOCUS14126</name>
</gene>
<dbReference type="InterPro" id="IPR036885">
    <property type="entry name" value="SWIB_MDM2_dom_sf"/>
</dbReference>
<dbReference type="AlphaFoldDB" id="A0A0R3SR21"/>
<dbReference type="CDD" id="cd11608">
    <property type="entry name" value="eIF2D_C"/>
    <property type="match status" value="1"/>
</dbReference>
<name>A0A0R3SR21_HYMDI</name>
<dbReference type="EMBL" id="UYSG01010949">
    <property type="protein sequence ID" value="VDL59893.1"/>
    <property type="molecule type" value="Genomic_DNA"/>
</dbReference>
<evidence type="ECO:0000313" key="4">
    <source>
        <dbReference type="Proteomes" id="UP000274504"/>
    </source>
</evidence>
<dbReference type="Gene3D" id="3.30.780.10">
    <property type="entry name" value="SUI1-like domain"/>
    <property type="match status" value="1"/>
</dbReference>
<evidence type="ECO:0000259" key="1">
    <source>
        <dbReference type="PROSITE" id="PS50296"/>
    </source>
</evidence>
<dbReference type="Gene3D" id="3.10.400.20">
    <property type="match status" value="1"/>
</dbReference>
<proteinExistence type="predicted"/>
<dbReference type="Proteomes" id="UP000274504">
    <property type="component" value="Unassembled WGS sequence"/>
</dbReference>
<dbReference type="InterPro" id="IPR039757">
    <property type="entry name" value="EIF2D"/>
</dbReference>
<dbReference type="InterPro" id="IPR041366">
    <property type="entry name" value="Pre-PUA"/>
</dbReference>
<dbReference type="SUPFAM" id="SSF47592">
    <property type="entry name" value="SWIB/MDM2 domain"/>
    <property type="match status" value="1"/>
</dbReference>
<dbReference type="InterPro" id="IPR036877">
    <property type="entry name" value="SUI1_dom_sf"/>
</dbReference>
<organism evidence="6">
    <name type="scientific">Hymenolepis diminuta</name>
    <name type="common">Rat tapeworm</name>
    <dbReference type="NCBI Taxonomy" id="6216"/>
    <lineage>
        <taxon>Eukaryota</taxon>
        <taxon>Metazoa</taxon>
        <taxon>Spiralia</taxon>
        <taxon>Lophotrochozoa</taxon>
        <taxon>Platyhelminthes</taxon>
        <taxon>Cestoda</taxon>
        <taxon>Eucestoda</taxon>
        <taxon>Cyclophyllidea</taxon>
        <taxon>Hymenolepididae</taxon>
        <taxon>Hymenolepis</taxon>
    </lineage>
</organism>
<dbReference type="Pfam" id="PF17832">
    <property type="entry name" value="Pre-PUA"/>
    <property type="match status" value="1"/>
</dbReference>
<dbReference type="SUPFAM" id="SSF55159">
    <property type="entry name" value="eIF1-like"/>
    <property type="match status" value="1"/>
</dbReference>
<reference evidence="3 5" key="3">
    <citation type="submission" date="2019-07" db="EMBL/GenBank/DDBJ databases">
        <authorList>
            <person name="Jastrzebski P J."/>
            <person name="Paukszto L."/>
            <person name="Jastrzebski P J."/>
        </authorList>
    </citation>
    <scope>NUCLEOTIDE SEQUENCE [LARGE SCALE GENOMIC DNA]</scope>
    <source>
        <strain evidence="3 5">WMS-il1</strain>
    </source>
</reference>
<dbReference type="PANTHER" id="PTHR12217:SF4">
    <property type="entry name" value="EUKARYOTIC TRANSLATION INITIATION FACTOR 2D"/>
    <property type="match status" value="1"/>
</dbReference>
<dbReference type="EMBL" id="CABIJS010000705">
    <property type="protein sequence ID" value="VUZ56519.1"/>
    <property type="molecule type" value="Genomic_DNA"/>
</dbReference>
<dbReference type="GO" id="GO:0001731">
    <property type="term" value="P:formation of translation preinitiation complex"/>
    <property type="evidence" value="ECO:0007669"/>
    <property type="project" value="InterPro"/>
</dbReference>